<reference evidence="2" key="1">
    <citation type="journal article" date="2019" name="Int. J. Syst. Evol. Microbiol.">
        <title>The Global Catalogue of Microorganisms (GCM) 10K type strain sequencing project: providing services to taxonomists for standard genome sequencing and annotation.</title>
        <authorList>
            <consortium name="The Broad Institute Genomics Platform"/>
            <consortium name="The Broad Institute Genome Sequencing Center for Infectious Disease"/>
            <person name="Wu L."/>
            <person name="Ma J."/>
        </authorList>
    </citation>
    <scope>NUCLEOTIDE SEQUENCE [LARGE SCALE GENOMIC DNA]</scope>
    <source>
        <strain evidence="2">JCM 15395</strain>
    </source>
</reference>
<sequence>MFLYMNWVITLGALFITKDEVAKVYIGDLTDSNKETFRINRINNSFNLDSTKGYAGVNIDFEGILNEDRDVFLTFLSNLQDWLSPGDFYLL</sequence>
<gene>
    <name evidence="1" type="ORF">GCM10009001_01390</name>
</gene>
<accession>A0ABP3QLG3</accession>
<dbReference type="EMBL" id="BAAADS010000001">
    <property type="protein sequence ID" value="GAA0589199.1"/>
    <property type="molecule type" value="Genomic_DNA"/>
</dbReference>
<dbReference type="Proteomes" id="UP001500866">
    <property type="component" value="Unassembled WGS sequence"/>
</dbReference>
<dbReference type="SUPFAM" id="SSF51445">
    <property type="entry name" value="(Trans)glycosidases"/>
    <property type="match status" value="1"/>
</dbReference>
<dbReference type="InterPro" id="IPR017853">
    <property type="entry name" value="GH"/>
</dbReference>
<comment type="caution">
    <text evidence="1">The sequence shown here is derived from an EMBL/GenBank/DDBJ whole genome shotgun (WGS) entry which is preliminary data.</text>
</comment>
<protein>
    <submittedName>
        <fullName evidence="1">Uncharacterized protein</fullName>
    </submittedName>
</protein>
<proteinExistence type="predicted"/>
<keyword evidence="2" id="KW-1185">Reference proteome</keyword>
<organism evidence="1 2">
    <name type="scientific">Virgibacillus siamensis</name>
    <dbReference type="NCBI Taxonomy" id="480071"/>
    <lineage>
        <taxon>Bacteria</taxon>
        <taxon>Bacillati</taxon>
        <taxon>Bacillota</taxon>
        <taxon>Bacilli</taxon>
        <taxon>Bacillales</taxon>
        <taxon>Bacillaceae</taxon>
        <taxon>Virgibacillus</taxon>
    </lineage>
</organism>
<evidence type="ECO:0000313" key="2">
    <source>
        <dbReference type="Proteomes" id="UP001500866"/>
    </source>
</evidence>
<name>A0ABP3QLG3_9BACI</name>
<evidence type="ECO:0000313" key="1">
    <source>
        <dbReference type="EMBL" id="GAA0589199.1"/>
    </source>
</evidence>